<keyword evidence="5" id="KW-1185">Reference proteome</keyword>
<dbReference type="PANTHER" id="PTHR44329">
    <property type="entry name" value="SERINE/THREONINE-PROTEIN KINASE TNNI3K-RELATED"/>
    <property type="match status" value="1"/>
</dbReference>
<comment type="caution">
    <text evidence="4">The sequence shown here is derived from an EMBL/GenBank/DDBJ whole genome shotgun (WGS) entry which is preliminary data.</text>
</comment>
<evidence type="ECO:0000259" key="2">
    <source>
        <dbReference type="PROSITE" id="PS50011"/>
    </source>
</evidence>
<dbReference type="InterPro" id="IPR011009">
    <property type="entry name" value="Kinase-like_dom_sf"/>
</dbReference>
<name>A0AAV7BG56_ENGPU</name>
<dbReference type="SMART" id="SM00005">
    <property type="entry name" value="DEATH"/>
    <property type="match status" value="1"/>
</dbReference>
<evidence type="ECO:0000313" key="5">
    <source>
        <dbReference type="Proteomes" id="UP000824782"/>
    </source>
</evidence>
<feature type="region of interest" description="Disordered" evidence="1">
    <location>
        <begin position="452"/>
        <end position="472"/>
    </location>
</feature>
<evidence type="ECO:0000259" key="3">
    <source>
        <dbReference type="PROSITE" id="PS50017"/>
    </source>
</evidence>
<dbReference type="Pfam" id="PF07714">
    <property type="entry name" value="PK_Tyr_Ser-Thr"/>
    <property type="match status" value="1"/>
</dbReference>
<dbReference type="SUPFAM" id="SSF56112">
    <property type="entry name" value="Protein kinase-like (PK-like)"/>
    <property type="match status" value="1"/>
</dbReference>
<dbReference type="PANTHER" id="PTHR44329:SF6">
    <property type="entry name" value="RECEPTOR-INTERACTING SERINE_THREONINE-PROTEIN KINASE 1"/>
    <property type="match status" value="1"/>
</dbReference>
<dbReference type="Pfam" id="PF00531">
    <property type="entry name" value="Death"/>
    <property type="match status" value="1"/>
</dbReference>
<evidence type="ECO:0000313" key="4">
    <source>
        <dbReference type="EMBL" id="KAG8571587.1"/>
    </source>
</evidence>
<dbReference type="PROSITE" id="PS50017">
    <property type="entry name" value="DEATH_DOMAIN"/>
    <property type="match status" value="1"/>
</dbReference>
<dbReference type="SMART" id="SM00220">
    <property type="entry name" value="S_TKc"/>
    <property type="match status" value="1"/>
</dbReference>
<reference evidence="4" key="1">
    <citation type="thesis" date="2020" institute="ProQuest LLC" country="789 East Eisenhower Parkway, Ann Arbor, MI, USA">
        <title>Comparative Genomics and Chromosome Evolution.</title>
        <authorList>
            <person name="Mudd A.B."/>
        </authorList>
    </citation>
    <scope>NUCLEOTIDE SEQUENCE</scope>
    <source>
        <strain evidence="4">237g6f4</strain>
        <tissue evidence="4">Blood</tissue>
    </source>
</reference>
<dbReference type="FunFam" id="1.10.510.10:FF:000472">
    <property type="entry name" value="Receptor interacting serine/threonine kinase 1"/>
    <property type="match status" value="1"/>
</dbReference>
<evidence type="ECO:0000256" key="1">
    <source>
        <dbReference type="SAM" id="MobiDB-lite"/>
    </source>
</evidence>
<dbReference type="SUPFAM" id="SSF47986">
    <property type="entry name" value="DEATH domain"/>
    <property type="match status" value="1"/>
</dbReference>
<dbReference type="Proteomes" id="UP000824782">
    <property type="component" value="Unassembled WGS sequence"/>
</dbReference>
<dbReference type="GO" id="GO:0005524">
    <property type="term" value="F:ATP binding"/>
    <property type="evidence" value="ECO:0007669"/>
    <property type="project" value="InterPro"/>
</dbReference>
<sequence>MSIDDIRMSSKDLLDKKEIDSGGFGKVYLCCHRAKGLVALKTVFTGNKTDSYNKDLYEEGKMMYKLNHERIVKLLGIILEDGNYALVIEYMTKGNLLHVLKQVNVPVSLKARFIMEIIEGMMYLHNQNVIHKDLKPENILADDEFHVKIADLGVAAFQKWSTLTKEETARQRTYSQNSITTKNAGTLSYMAPEHLQSLNRRATKKSDIYSFAIVVWVILTNKEPYENAINSRHLSHCVTGGDRPDVEECLQCGLGEAADLMQLCWKEQPDERPTFQDCENKFRPIYSERYEKYVANDLKKIQESYPKPDAFIQRMASLQLDCDAEPPSIPRVDVPLSLHSSGFQYGNMNEASFYACINEPVECEEEKCDELLERKLQDEMNYHQAGSRIDNITNPSNPPSMSELRNRKVFSEPQEWNSTPVGASPVSMPTGANTKLPATNSPSIRTYPVVMPIDTNRESPGRNSNPSYAYPGSMPYGANSESSAYTAPSYTHNNIIQSPNIFPAPSRPVEYQQPNEPMYFPAPQPFAWNTNPPISSPLTFYPNLYTTDTSVPFDSTKLGVIESGQNLYPLPQSYPYNPVGALAGGIEGSSLFPKGNFGYSPVPGYAPEKSVNLTISNSTAFQIGTQNTLNFSGDSDKSRITQESNQYTNVLGSNALMNEKQMQLLRDNLSKKWKAFARAVGFCQPEIDEIDHDWERDGLKEKVYQMLHRWQMKEGSKSVTVGKVATALYNLKHTDLLNQLIMLN</sequence>
<gene>
    <name evidence="4" type="ORF">GDO81_011711</name>
</gene>
<dbReference type="PROSITE" id="PS50011">
    <property type="entry name" value="PROTEIN_KINASE_DOM"/>
    <property type="match status" value="1"/>
</dbReference>
<feature type="domain" description="Protein kinase" evidence="2">
    <location>
        <begin position="13"/>
        <end position="286"/>
    </location>
</feature>
<dbReference type="InterPro" id="IPR051681">
    <property type="entry name" value="Ser/Thr_Kinases-Pseudokinases"/>
</dbReference>
<evidence type="ECO:0008006" key="6">
    <source>
        <dbReference type="Google" id="ProtNLM"/>
    </source>
</evidence>
<organism evidence="4 5">
    <name type="scientific">Engystomops pustulosus</name>
    <name type="common">Tungara frog</name>
    <name type="synonym">Physalaemus pustulosus</name>
    <dbReference type="NCBI Taxonomy" id="76066"/>
    <lineage>
        <taxon>Eukaryota</taxon>
        <taxon>Metazoa</taxon>
        <taxon>Chordata</taxon>
        <taxon>Craniata</taxon>
        <taxon>Vertebrata</taxon>
        <taxon>Euteleostomi</taxon>
        <taxon>Amphibia</taxon>
        <taxon>Batrachia</taxon>
        <taxon>Anura</taxon>
        <taxon>Neobatrachia</taxon>
        <taxon>Hyloidea</taxon>
        <taxon>Leptodactylidae</taxon>
        <taxon>Leiuperinae</taxon>
        <taxon>Engystomops</taxon>
    </lineage>
</organism>
<dbReference type="EMBL" id="WNYA01000005">
    <property type="protein sequence ID" value="KAG8571587.1"/>
    <property type="molecule type" value="Genomic_DNA"/>
</dbReference>
<dbReference type="InterPro" id="IPR011029">
    <property type="entry name" value="DEATH-like_dom_sf"/>
</dbReference>
<dbReference type="InterPro" id="IPR000719">
    <property type="entry name" value="Prot_kinase_dom"/>
</dbReference>
<accession>A0AAV7BG56</accession>
<dbReference type="Gene3D" id="1.10.533.10">
    <property type="entry name" value="Death Domain, Fas"/>
    <property type="match status" value="1"/>
</dbReference>
<dbReference type="InterPro" id="IPR000488">
    <property type="entry name" value="Death_dom"/>
</dbReference>
<dbReference type="Gene3D" id="1.10.510.10">
    <property type="entry name" value="Transferase(Phosphotransferase) domain 1"/>
    <property type="match status" value="1"/>
</dbReference>
<dbReference type="InterPro" id="IPR001245">
    <property type="entry name" value="Ser-Thr/Tyr_kinase_cat_dom"/>
</dbReference>
<proteinExistence type="predicted"/>
<dbReference type="EMBL" id="WNYA01000005">
    <property type="protein sequence ID" value="KAG8571588.1"/>
    <property type="molecule type" value="Genomic_DNA"/>
</dbReference>
<feature type="domain" description="Death" evidence="3">
    <location>
        <begin position="658"/>
        <end position="744"/>
    </location>
</feature>
<protein>
    <recommendedName>
        <fullName evidence="6">Receptor-interacting serine/threonine-protein kinase 1</fullName>
    </recommendedName>
</protein>
<dbReference type="AlphaFoldDB" id="A0AAV7BG56"/>
<dbReference type="GO" id="GO:0004706">
    <property type="term" value="F:JUN kinase kinase kinase activity"/>
    <property type="evidence" value="ECO:0007669"/>
    <property type="project" value="TreeGrafter"/>
</dbReference>